<accession>A0A0P8C211</accession>
<comment type="caution">
    <text evidence="1">The sequence shown here is derived from an EMBL/GenBank/DDBJ whole genome shotgun (WGS) entry which is preliminary data.</text>
</comment>
<dbReference type="InterPro" id="IPR007332">
    <property type="entry name" value="DUF411"/>
</dbReference>
<evidence type="ECO:0000313" key="1">
    <source>
        <dbReference type="EMBL" id="KPQ35283.1"/>
    </source>
</evidence>
<dbReference type="AlphaFoldDB" id="A0A0P8C211"/>
<proteinExistence type="predicted"/>
<dbReference type="Proteomes" id="UP000050465">
    <property type="component" value="Unassembled WGS sequence"/>
</dbReference>
<evidence type="ECO:0000313" key="2">
    <source>
        <dbReference type="Proteomes" id="UP000050465"/>
    </source>
</evidence>
<name>A0A0P8C211_9CYAN</name>
<protein>
    <submittedName>
        <fullName evidence="1">Putative metal-binding protein</fullName>
    </submittedName>
</protein>
<dbReference type="EMBL" id="LJZR01000013">
    <property type="protein sequence ID" value="KPQ35283.1"/>
    <property type="molecule type" value="Genomic_DNA"/>
</dbReference>
<dbReference type="SUPFAM" id="SSF52833">
    <property type="entry name" value="Thioredoxin-like"/>
    <property type="match status" value="1"/>
</dbReference>
<gene>
    <name evidence="1" type="ORF">HLUCCA11_11375</name>
</gene>
<dbReference type="PATRIC" id="fig|1666911.3.peg.499"/>
<organism evidence="1 2">
    <name type="scientific">Phormidesmis priestleyi Ana</name>
    <dbReference type="NCBI Taxonomy" id="1666911"/>
    <lineage>
        <taxon>Bacteria</taxon>
        <taxon>Bacillati</taxon>
        <taxon>Cyanobacteriota</taxon>
        <taxon>Cyanophyceae</taxon>
        <taxon>Leptolyngbyales</taxon>
        <taxon>Leptolyngbyaceae</taxon>
        <taxon>Phormidesmis</taxon>
    </lineage>
</organism>
<dbReference type="Pfam" id="PF04214">
    <property type="entry name" value="DUF411"/>
    <property type="match status" value="1"/>
</dbReference>
<sequence length="177" mass="19232">MTQSIKRSFLSVYWANRWAKFMARGLAVMVILAVSCSQVPLGQDTAALTKVAQASELTVFRSPTCGCCSKWADHMKAFGFQVKDMVTEDMTAVEQQYGVPNQLRSCHTAIANGYVIEGHIPALDVARLLTEKPNIAGIAVPGMPMGSPGMEAGDYIEPYSVFTFTQTGETAIFSEHS</sequence>
<dbReference type="InterPro" id="IPR036249">
    <property type="entry name" value="Thioredoxin-like_sf"/>
</dbReference>
<reference evidence="1 2" key="1">
    <citation type="submission" date="2015-09" db="EMBL/GenBank/DDBJ databases">
        <title>Identification and resolution of microdiversity through metagenomic sequencing of parallel consortia.</title>
        <authorList>
            <person name="Nelson W.C."/>
            <person name="Romine M.F."/>
            <person name="Lindemann S.R."/>
        </authorList>
    </citation>
    <scope>NUCLEOTIDE SEQUENCE [LARGE SCALE GENOMIC DNA]</scope>
    <source>
        <strain evidence="1">Ana</strain>
    </source>
</reference>
<dbReference type="STRING" id="1666911.HLUCCA11_11375"/>